<dbReference type="CDD" id="cd07377">
    <property type="entry name" value="WHTH_GntR"/>
    <property type="match status" value="1"/>
</dbReference>
<keyword evidence="1" id="KW-0805">Transcription regulation</keyword>
<dbReference type="Pfam" id="PF00392">
    <property type="entry name" value="GntR"/>
    <property type="match status" value="1"/>
</dbReference>
<accession>A0A6M0QQ56</accession>
<dbReference type="GO" id="GO:0003700">
    <property type="term" value="F:DNA-binding transcription factor activity"/>
    <property type="evidence" value="ECO:0007669"/>
    <property type="project" value="InterPro"/>
</dbReference>
<name>A0A6M0QQ56_9RHOB</name>
<keyword evidence="2" id="KW-0238">DNA-binding</keyword>
<organism evidence="5 6">
    <name type="scientific">Tabrizicola oligotrophica</name>
    <dbReference type="NCBI Taxonomy" id="2710650"/>
    <lineage>
        <taxon>Bacteria</taxon>
        <taxon>Pseudomonadati</taxon>
        <taxon>Pseudomonadota</taxon>
        <taxon>Alphaproteobacteria</taxon>
        <taxon>Rhodobacterales</taxon>
        <taxon>Paracoccaceae</taxon>
        <taxon>Tabrizicola</taxon>
    </lineage>
</organism>
<dbReference type="InterPro" id="IPR008920">
    <property type="entry name" value="TF_FadR/GntR_C"/>
</dbReference>
<dbReference type="EMBL" id="JAAIVJ010000002">
    <property type="protein sequence ID" value="NEY89567.1"/>
    <property type="molecule type" value="Genomic_DNA"/>
</dbReference>
<comment type="caution">
    <text evidence="5">The sequence shown here is derived from an EMBL/GenBank/DDBJ whole genome shotgun (WGS) entry which is preliminary data.</text>
</comment>
<evidence type="ECO:0000313" key="6">
    <source>
        <dbReference type="Proteomes" id="UP000477782"/>
    </source>
</evidence>
<dbReference type="RefSeq" id="WP_164623613.1">
    <property type="nucleotide sequence ID" value="NZ_JAAIVJ010000002.1"/>
</dbReference>
<evidence type="ECO:0000256" key="2">
    <source>
        <dbReference type="ARBA" id="ARBA00023125"/>
    </source>
</evidence>
<dbReference type="PROSITE" id="PS50949">
    <property type="entry name" value="HTH_GNTR"/>
    <property type="match status" value="1"/>
</dbReference>
<dbReference type="InterPro" id="IPR000524">
    <property type="entry name" value="Tscrpt_reg_HTH_GntR"/>
</dbReference>
<dbReference type="SMART" id="SM00345">
    <property type="entry name" value="HTH_GNTR"/>
    <property type="match status" value="1"/>
</dbReference>
<dbReference type="InterPro" id="IPR011711">
    <property type="entry name" value="GntR_C"/>
</dbReference>
<gene>
    <name evidence="5" type="ORF">G4Z14_04590</name>
</gene>
<dbReference type="SMART" id="SM00895">
    <property type="entry name" value="FCD"/>
    <property type="match status" value="1"/>
</dbReference>
<dbReference type="Proteomes" id="UP000477782">
    <property type="component" value="Unassembled WGS sequence"/>
</dbReference>
<evidence type="ECO:0000256" key="1">
    <source>
        <dbReference type="ARBA" id="ARBA00023015"/>
    </source>
</evidence>
<dbReference type="InterPro" id="IPR036390">
    <property type="entry name" value="WH_DNA-bd_sf"/>
</dbReference>
<dbReference type="Gene3D" id="1.20.120.530">
    <property type="entry name" value="GntR ligand-binding domain-like"/>
    <property type="match status" value="1"/>
</dbReference>
<dbReference type="GO" id="GO:0003677">
    <property type="term" value="F:DNA binding"/>
    <property type="evidence" value="ECO:0007669"/>
    <property type="project" value="UniProtKB-KW"/>
</dbReference>
<keyword evidence="6" id="KW-1185">Reference proteome</keyword>
<protein>
    <submittedName>
        <fullName evidence="5">GntR family transcriptional regulator</fullName>
    </submittedName>
</protein>
<evidence type="ECO:0000256" key="3">
    <source>
        <dbReference type="ARBA" id="ARBA00023163"/>
    </source>
</evidence>
<dbReference type="Pfam" id="PF07729">
    <property type="entry name" value="FCD"/>
    <property type="match status" value="1"/>
</dbReference>
<feature type="domain" description="HTH gntR-type" evidence="4">
    <location>
        <begin position="1"/>
        <end position="66"/>
    </location>
</feature>
<keyword evidence="3" id="KW-0804">Transcription</keyword>
<dbReference type="PANTHER" id="PTHR43537:SF49">
    <property type="entry name" value="TRANSCRIPTIONAL REGULATORY PROTEIN"/>
    <property type="match status" value="1"/>
</dbReference>
<dbReference type="PANTHER" id="PTHR43537">
    <property type="entry name" value="TRANSCRIPTIONAL REGULATOR, GNTR FAMILY"/>
    <property type="match status" value="1"/>
</dbReference>
<dbReference type="InterPro" id="IPR036388">
    <property type="entry name" value="WH-like_DNA-bd_sf"/>
</dbReference>
<dbReference type="SUPFAM" id="SSF48008">
    <property type="entry name" value="GntR ligand-binding domain-like"/>
    <property type="match status" value="1"/>
</dbReference>
<evidence type="ECO:0000259" key="4">
    <source>
        <dbReference type="PROSITE" id="PS50949"/>
    </source>
</evidence>
<dbReference type="AlphaFoldDB" id="A0A6M0QQ56"/>
<proteinExistence type="predicted"/>
<dbReference type="Gene3D" id="1.10.10.10">
    <property type="entry name" value="Winged helix-like DNA-binding domain superfamily/Winged helix DNA-binding domain"/>
    <property type="match status" value="1"/>
</dbReference>
<evidence type="ECO:0000313" key="5">
    <source>
        <dbReference type="EMBL" id="NEY89567.1"/>
    </source>
</evidence>
<reference evidence="5 6" key="1">
    <citation type="submission" date="2020-02" db="EMBL/GenBank/DDBJ databases">
        <authorList>
            <person name="Chen W.-M."/>
        </authorList>
    </citation>
    <scope>NUCLEOTIDE SEQUENCE [LARGE SCALE GENOMIC DNA]</scope>
    <source>
        <strain evidence="5 6">KMS-5</strain>
    </source>
</reference>
<dbReference type="SUPFAM" id="SSF46785">
    <property type="entry name" value="Winged helix' DNA-binding domain"/>
    <property type="match status" value="1"/>
</dbReference>
<sequence>MSDRIFADLSRRVLSGDLAPGSKLRQDEIATGFQASHVPVREAFRRLEAEGLLEALPRRGVRVAVMDAARHFEVLEMRAALESLALHHAAERYSRGHMARVVQADRACSLATDAETWEAANRDFHRLLIAPCPLPHLMQALERLQMLAQWGGRVLAPQRAASYPREDRDHRAILQALQEGAIGKAGEALARHIRRAHVGRQIIDNYV</sequence>